<feature type="compositionally biased region" description="Acidic residues" evidence="1">
    <location>
        <begin position="63"/>
        <end position="80"/>
    </location>
</feature>
<evidence type="ECO:0000313" key="3">
    <source>
        <dbReference type="Proteomes" id="UP000762676"/>
    </source>
</evidence>
<dbReference type="Proteomes" id="UP000762676">
    <property type="component" value="Unassembled WGS sequence"/>
</dbReference>
<gene>
    <name evidence="2" type="ORF">ElyMa_000439600</name>
</gene>
<organism evidence="2 3">
    <name type="scientific">Elysia marginata</name>
    <dbReference type="NCBI Taxonomy" id="1093978"/>
    <lineage>
        <taxon>Eukaryota</taxon>
        <taxon>Metazoa</taxon>
        <taxon>Spiralia</taxon>
        <taxon>Lophotrochozoa</taxon>
        <taxon>Mollusca</taxon>
        <taxon>Gastropoda</taxon>
        <taxon>Heterobranchia</taxon>
        <taxon>Euthyneura</taxon>
        <taxon>Panpulmonata</taxon>
        <taxon>Sacoglossa</taxon>
        <taxon>Placobranchoidea</taxon>
        <taxon>Plakobranchidae</taxon>
        <taxon>Elysia</taxon>
    </lineage>
</organism>
<evidence type="ECO:0000313" key="2">
    <source>
        <dbReference type="EMBL" id="GFR74836.1"/>
    </source>
</evidence>
<accession>A0AAV4FP86</accession>
<sequence>MEQDDTVVSADIFMQPPGQGQESDCDSGDEDSMNVNNLPRAQLQAQVDMTAQCTDGTDITLSQEDDDVDGGQKVDDDDETAGPAAKKRKVETMWRKEDLQASPIKQPFGVQKNHQFYQRAYHEL</sequence>
<reference evidence="2 3" key="1">
    <citation type="journal article" date="2021" name="Elife">
        <title>Chloroplast acquisition without the gene transfer in kleptoplastic sea slugs, Plakobranchus ocellatus.</title>
        <authorList>
            <person name="Maeda T."/>
            <person name="Takahashi S."/>
            <person name="Yoshida T."/>
            <person name="Shimamura S."/>
            <person name="Takaki Y."/>
            <person name="Nagai Y."/>
            <person name="Toyoda A."/>
            <person name="Suzuki Y."/>
            <person name="Arimoto A."/>
            <person name="Ishii H."/>
            <person name="Satoh N."/>
            <person name="Nishiyama T."/>
            <person name="Hasebe M."/>
            <person name="Maruyama T."/>
            <person name="Minagawa J."/>
            <person name="Obokata J."/>
            <person name="Shigenobu S."/>
        </authorList>
    </citation>
    <scope>NUCLEOTIDE SEQUENCE [LARGE SCALE GENOMIC DNA]</scope>
</reference>
<dbReference type="AlphaFoldDB" id="A0AAV4FP86"/>
<dbReference type="EMBL" id="BMAT01000870">
    <property type="protein sequence ID" value="GFR74836.1"/>
    <property type="molecule type" value="Genomic_DNA"/>
</dbReference>
<evidence type="ECO:0000256" key="1">
    <source>
        <dbReference type="SAM" id="MobiDB-lite"/>
    </source>
</evidence>
<proteinExistence type="predicted"/>
<feature type="region of interest" description="Disordered" evidence="1">
    <location>
        <begin position="54"/>
        <end position="90"/>
    </location>
</feature>
<feature type="region of interest" description="Disordered" evidence="1">
    <location>
        <begin position="1"/>
        <end position="34"/>
    </location>
</feature>
<keyword evidence="3" id="KW-1185">Reference proteome</keyword>
<feature type="compositionally biased region" description="Acidic residues" evidence="1">
    <location>
        <begin position="23"/>
        <end position="32"/>
    </location>
</feature>
<name>A0AAV4FP86_9GAST</name>
<protein>
    <submittedName>
        <fullName evidence="2">PiggyBac transposable element-derived protein 3</fullName>
    </submittedName>
</protein>
<comment type="caution">
    <text evidence="2">The sequence shown here is derived from an EMBL/GenBank/DDBJ whole genome shotgun (WGS) entry which is preliminary data.</text>
</comment>